<evidence type="ECO:0000256" key="1">
    <source>
        <dbReference type="SAM" id="MobiDB-lite"/>
    </source>
</evidence>
<name>A0A9Q1FLU3_SYNKA</name>
<proteinExistence type="predicted"/>
<accession>A0A9Q1FLU3</accession>
<dbReference type="EMBL" id="JAINUF010000005">
    <property type="protein sequence ID" value="KAJ8361324.1"/>
    <property type="molecule type" value="Genomic_DNA"/>
</dbReference>
<evidence type="ECO:0000313" key="2">
    <source>
        <dbReference type="EMBL" id="KAJ8361324.1"/>
    </source>
</evidence>
<protein>
    <submittedName>
        <fullName evidence="2">Uncharacterized protein</fullName>
    </submittedName>
</protein>
<reference evidence="2" key="1">
    <citation type="journal article" date="2023" name="Science">
        <title>Genome structures resolve the early diversification of teleost fishes.</title>
        <authorList>
            <person name="Parey E."/>
            <person name="Louis A."/>
            <person name="Montfort J."/>
            <person name="Bouchez O."/>
            <person name="Roques C."/>
            <person name="Iampietro C."/>
            <person name="Lluch J."/>
            <person name="Castinel A."/>
            <person name="Donnadieu C."/>
            <person name="Desvignes T."/>
            <person name="Floi Bucao C."/>
            <person name="Jouanno E."/>
            <person name="Wen M."/>
            <person name="Mejri S."/>
            <person name="Dirks R."/>
            <person name="Jansen H."/>
            <person name="Henkel C."/>
            <person name="Chen W.J."/>
            <person name="Zahm M."/>
            <person name="Cabau C."/>
            <person name="Klopp C."/>
            <person name="Thompson A.W."/>
            <person name="Robinson-Rechavi M."/>
            <person name="Braasch I."/>
            <person name="Lecointre G."/>
            <person name="Bobe J."/>
            <person name="Postlethwait J.H."/>
            <person name="Berthelot C."/>
            <person name="Roest Crollius H."/>
            <person name="Guiguen Y."/>
        </authorList>
    </citation>
    <scope>NUCLEOTIDE SEQUENCE</scope>
    <source>
        <strain evidence="2">WJC10195</strain>
    </source>
</reference>
<evidence type="ECO:0000313" key="3">
    <source>
        <dbReference type="Proteomes" id="UP001152622"/>
    </source>
</evidence>
<dbReference type="OrthoDB" id="10625157at2759"/>
<feature type="compositionally biased region" description="Pro residues" evidence="1">
    <location>
        <begin position="83"/>
        <end position="92"/>
    </location>
</feature>
<organism evidence="2 3">
    <name type="scientific">Synaphobranchus kaupii</name>
    <name type="common">Kaup's arrowtooth eel</name>
    <dbReference type="NCBI Taxonomy" id="118154"/>
    <lineage>
        <taxon>Eukaryota</taxon>
        <taxon>Metazoa</taxon>
        <taxon>Chordata</taxon>
        <taxon>Craniata</taxon>
        <taxon>Vertebrata</taxon>
        <taxon>Euteleostomi</taxon>
        <taxon>Actinopterygii</taxon>
        <taxon>Neopterygii</taxon>
        <taxon>Teleostei</taxon>
        <taxon>Anguilliformes</taxon>
        <taxon>Synaphobranchidae</taxon>
        <taxon>Synaphobranchus</taxon>
    </lineage>
</organism>
<sequence length="204" mass="22225">MQSNNLFQLKQINLVIVVCDTVCSNALMEGGGWPNSQLFLLTAAILVVQKSCITPALHSEFSGGATTCHFPFIHSTLIRLPRPWGPPTPPPLGTTDSPALGDHRLPRPWGPPTPPPLGTTDSPALGDHRLPRPWGPPTLLRCGTRGIEPATSTLVKCRPNSCATESFAFLVCFSTNLNGTMVQWYNGQKLCKPEWGLNPRPWHC</sequence>
<gene>
    <name evidence="2" type="ORF">SKAU_G00178490</name>
</gene>
<comment type="caution">
    <text evidence="2">The sequence shown here is derived from an EMBL/GenBank/DDBJ whole genome shotgun (WGS) entry which is preliminary data.</text>
</comment>
<dbReference type="Proteomes" id="UP001152622">
    <property type="component" value="Chromosome 5"/>
</dbReference>
<feature type="compositionally biased region" description="Pro residues" evidence="1">
    <location>
        <begin position="108"/>
        <end position="117"/>
    </location>
</feature>
<feature type="region of interest" description="Disordered" evidence="1">
    <location>
        <begin position="83"/>
        <end position="123"/>
    </location>
</feature>
<dbReference type="AlphaFoldDB" id="A0A9Q1FLU3"/>
<keyword evidence="3" id="KW-1185">Reference proteome</keyword>